<dbReference type="EMBL" id="OU342829">
    <property type="protein sequence ID" value="CAG7580806.1"/>
    <property type="molecule type" value="Genomic_DNA"/>
</dbReference>
<organism evidence="1">
    <name type="scientific">uncultured marine phage</name>
    <dbReference type="NCBI Taxonomy" id="707152"/>
    <lineage>
        <taxon>Viruses</taxon>
        <taxon>environmental samples</taxon>
    </lineage>
</organism>
<gene>
    <name evidence="1" type="ORF">SLAVMIC_00563</name>
</gene>
<protein>
    <submittedName>
        <fullName evidence="1">Uncharacterized protein</fullName>
    </submittedName>
</protein>
<accession>A0A8D9CD99</accession>
<proteinExistence type="predicted"/>
<evidence type="ECO:0000313" key="1">
    <source>
        <dbReference type="EMBL" id="CAG7580806.1"/>
    </source>
</evidence>
<sequence>MKHLKTFENYTIILKDCDSDRYEYQFRDIDSGVYYKRSIGEEVWSFTNEEDFNNNATKDNTIEWENKEEK</sequence>
<reference evidence="1" key="1">
    <citation type="submission" date="2021-06" db="EMBL/GenBank/DDBJ databases">
        <authorList>
            <person name="Gannon L."/>
            <person name="Redgwell R T."/>
            <person name="Michniewski S."/>
            <person name="Harrison D C."/>
            <person name="Millard A."/>
        </authorList>
    </citation>
    <scope>NUCLEOTIDE SEQUENCE</scope>
</reference>
<name>A0A8D9CD99_9VIRU</name>